<feature type="compositionally biased region" description="Polar residues" evidence="2">
    <location>
        <begin position="1050"/>
        <end position="1063"/>
    </location>
</feature>
<dbReference type="EMBL" id="BQKY01000006">
    <property type="protein sequence ID" value="GJN90118.1"/>
    <property type="molecule type" value="Genomic_DNA"/>
</dbReference>
<feature type="region of interest" description="Disordered" evidence="2">
    <location>
        <begin position="1187"/>
        <end position="1208"/>
    </location>
</feature>
<feature type="compositionally biased region" description="Polar residues" evidence="2">
    <location>
        <begin position="12"/>
        <end position="26"/>
    </location>
</feature>
<dbReference type="AlphaFoldDB" id="A0AAV5GIV6"/>
<feature type="region of interest" description="Disordered" evidence="2">
    <location>
        <begin position="83"/>
        <end position="107"/>
    </location>
</feature>
<dbReference type="InterPro" id="IPR015034">
    <property type="entry name" value="Bles03"/>
</dbReference>
<dbReference type="Gene3D" id="3.30.760.10">
    <property type="entry name" value="RNA Cap, Translation Initiation Factor Eif4e"/>
    <property type="match status" value="1"/>
</dbReference>
<feature type="region of interest" description="Disordered" evidence="2">
    <location>
        <begin position="1"/>
        <end position="32"/>
    </location>
</feature>
<keyword evidence="4" id="KW-1185">Reference proteome</keyword>
<feature type="coiled-coil region" evidence="1">
    <location>
        <begin position="141"/>
        <end position="170"/>
    </location>
</feature>
<keyword evidence="1" id="KW-0175">Coiled coil</keyword>
<dbReference type="InterPro" id="IPR023398">
    <property type="entry name" value="TIF_eIF4e-like"/>
</dbReference>
<dbReference type="SUPFAM" id="SSF55418">
    <property type="entry name" value="eIF4e-like"/>
    <property type="match status" value="1"/>
</dbReference>
<protein>
    <recommendedName>
        <fullName evidence="5">Proteophosphoglycan ppg4</fullName>
    </recommendedName>
</protein>
<proteinExistence type="predicted"/>
<feature type="compositionally biased region" description="Basic and acidic residues" evidence="2">
    <location>
        <begin position="1190"/>
        <end position="1208"/>
    </location>
</feature>
<dbReference type="Proteomes" id="UP001342314">
    <property type="component" value="Unassembled WGS sequence"/>
</dbReference>
<gene>
    <name evidence="3" type="ORF">Rhopal_003117-T1</name>
</gene>
<sequence length="1208" mass="131924">MDKTASEYGPVASTSAVRLDSPSQQHAAHPNLALDDHAASCASRHAARDAAVDLPAVLARVRSAYLAAPASSPLDIIRQARASFSDDESARQPPTPPPPIVLDPQPHSSRQGLLTPFLLQALFLGASALGLFARRKVRPRNEVAEQSAARRNAQCERQEAEDRVDELQALDLLVAAFAVPEASESCSSQSVERGHAREERCWPLAQLLRKIEATQAPVSRQTVASVLHFVGPAAPHPAIATATDASAPSRYSLARPVLGLWAWNAFSRLPSNPASDPPDDAFLTAFLHLLYPSGRRVEQRHLFSAELDSTTDRNVLNAISTRLFPPSPSSPVSLGLLRAFARASIRARRLDHLEAVSRACRGRESGLRLLVAARGLELISKDAHRRQHAQVVVRWAHHLVQAVRAMQELGKEDIAVAGGAISRLVSDFSIDRSLDPFIASALRALLRHEQAAAAVLGTPLVERVLRHLLHNPAHPSSQLALAVFDAIPPQLVTLAHYDTLLSSPFAPLVQAVWQSLVAHKTLRPSAASVTLYLRPLAGRSAPPNALELTYSALQQLNHAGLSKTREMWHLVLRIAARRATDPAWLRLRHRMKREGFAPDHETAAIVVSRELVRRDVQLKRRVTLDTRTGERVETVVQAPRWRSGRTMVRRVREDARVWSERMRTLQQREGGEALREQVDVLPNLLVQGVAQATREYDLATVVKIVHARLGVDLGPLVDTPAEANVDLRTQLEKVKVEMPPPSMLKHREFARLRAPAYRISMSGLERRGRHDLAQVLERLMRDEEALLTGPATQGQIDAFLAAHVPSDGKSRPRSFLCQAHKDSPKPADLDSDSDFSTFLFAAEKLENELLEACGLIATTCSSRTRQGTAPVHSYGHQKSQKYLREIEHERFKLQMCGLAKQHGVLSGAWMAFLNEVEVDDAWQRVVEETVCKDGRLAAAGVTWARVSSTRQGGKGPWFLHVYVDNSFDSAVVETVFKVLVEQCGFAPSAFKSIANITSKHASKIAPSTYSKTSFMTTPEIKAAIGRYREHGPAPSLSPLSGAPPAPAVDVSTSYHTQPGGNTSHDLEQPHASTSKPSPGARKETKVKRPIQAVGRGGGSKSPASSRGRKRKSRARSASSSDDDDEAKDSDDEEVMGFDPIGAPGSRVPRKAAQKARRAWVESGAVKTSASAREQSRVVEAVALGEEGADGEVKEAEQDGKGVKRIKVE</sequence>
<evidence type="ECO:0000313" key="4">
    <source>
        <dbReference type="Proteomes" id="UP001342314"/>
    </source>
</evidence>
<feature type="compositionally biased region" description="Acidic residues" evidence="2">
    <location>
        <begin position="1120"/>
        <end position="1135"/>
    </location>
</feature>
<evidence type="ECO:0000313" key="3">
    <source>
        <dbReference type="EMBL" id="GJN90118.1"/>
    </source>
</evidence>
<evidence type="ECO:0000256" key="2">
    <source>
        <dbReference type="SAM" id="MobiDB-lite"/>
    </source>
</evidence>
<name>A0AAV5GIV6_9BASI</name>
<feature type="region of interest" description="Disordered" evidence="2">
    <location>
        <begin position="1029"/>
        <end position="1153"/>
    </location>
</feature>
<evidence type="ECO:0000256" key="1">
    <source>
        <dbReference type="SAM" id="Coils"/>
    </source>
</evidence>
<reference evidence="3 4" key="1">
    <citation type="submission" date="2021-12" db="EMBL/GenBank/DDBJ databases">
        <title>High titer production of polyol ester of fatty acids by Rhodotorula paludigena BS15 towards product separation-free biomass refinery.</title>
        <authorList>
            <person name="Mano J."/>
            <person name="Ono H."/>
            <person name="Tanaka T."/>
            <person name="Naito K."/>
            <person name="Sushida H."/>
            <person name="Ike M."/>
            <person name="Tokuyasu K."/>
            <person name="Kitaoka M."/>
        </authorList>
    </citation>
    <scope>NUCLEOTIDE SEQUENCE [LARGE SCALE GENOMIC DNA]</scope>
    <source>
        <strain evidence="3 4">BS15</strain>
    </source>
</reference>
<dbReference type="Pfam" id="PF08939">
    <property type="entry name" value="Bles03"/>
    <property type="match status" value="1"/>
</dbReference>
<organism evidence="3 4">
    <name type="scientific">Rhodotorula paludigena</name>
    <dbReference type="NCBI Taxonomy" id="86838"/>
    <lineage>
        <taxon>Eukaryota</taxon>
        <taxon>Fungi</taxon>
        <taxon>Dikarya</taxon>
        <taxon>Basidiomycota</taxon>
        <taxon>Pucciniomycotina</taxon>
        <taxon>Microbotryomycetes</taxon>
        <taxon>Sporidiobolales</taxon>
        <taxon>Sporidiobolaceae</taxon>
        <taxon>Rhodotorula</taxon>
    </lineage>
</organism>
<accession>A0AAV5GIV6</accession>
<comment type="caution">
    <text evidence="3">The sequence shown here is derived from an EMBL/GenBank/DDBJ whole genome shotgun (WGS) entry which is preliminary data.</text>
</comment>
<evidence type="ECO:0008006" key="5">
    <source>
        <dbReference type="Google" id="ProtNLM"/>
    </source>
</evidence>